<dbReference type="SUPFAM" id="SSF55073">
    <property type="entry name" value="Nucleotide cyclase"/>
    <property type="match status" value="1"/>
</dbReference>
<keyword evidence="7" id="KW-1185">Reference proteome</keyword>
<feature type="domain" description="Response regulatory" evidence="4">
    <location>
        <begin position="16"/>
        <end position="136"/>
    </location>
</feature>
<gene>
    <name evidence="6" type="ORF">CRV06_04815</name>
</gene>
<dbReference type="GO" id="GO:0000160">
    <property type="term" value="P:phosphorelay signal transduction system"/>
    <property type="evidence" value="ECO:0007669"/>
    <property type="project" value="InterPro"/>
</dbReference>
<dbReference type="GO" id="GO:0052621">
    <property type="term" value="F:diguanylate cyclase activity"/>
    <property type="evidence" value="ECO:0007669"/>
    <property type="project" value="UniProtKB-EC"/>
</dbReference>
<dbReference type="InterPro" id="IPR000160">
    <property type="entry name" value="GGDEF_dom"/>
</dbReference>
<dbReference type="FunFam" id="3.30.70.270:FF:000001">
    <property type="entry name" value="Diguanylate cyclase domain protein"/>
    <property type="match status" value="1"/>
</dbReference>
<accession>A0A4Q0Y231</accession>
<dbReference type="CDD" id="cd01949">
    <property type="entry name" value="GGDEF"/>
    <property type="match status" value="1"/>
</dbReference>
<sequence>MSHDIKEMMEFGKDLKVLFVEDNQEVRLQLKKLLKNFFYSIDESEDGIHAFEMYENFKIKTDSFYDLVITDISMPRLSGIELSKKMIEKNPNQLILIMSAHTESEKLIELIDIGIYKFVQKPIDHTVLLDSLCSVIRKIKKQKKFMEMEKKFKEIKDNNTILNKMAITDKLTSIYNRRYIDNKLFESFQNLESFSQKELSVIFIDIDDFKQINDNFGHITGDEVLITFSHIIKKHITNEIFGRWGGEEFIIICNNKNLQQSFNLAEKIRISLEEYKFNKVHKLTASFGIASYEKGDSVSKLLEKADSNLYIAKDNGKNRVIV</sequence>
<name>A0A4Q0Y231_9BACT</name>
<evidence type="ECO:0000259" key="5">
    <source>
        <dbReference type="PROSITE" id="PS50887"/>
    </source>
</evidence>
<comment type="caution">
    <text evidence="6">The sequence shown here is derived from an EMBL/GenBank/DDBJ whole genome shotgun (WGS) entry which is preliminary data.</text>
</comment>
<dbReference type="SMART" id="SM00448">
    <property type="entry name" value="REC"/>
    <property type="match status" value="1"/>
</dbReference>
<evidence type="ECO:0000256" key="1">
    <source>
        <dbReference type="ARBA" id="ARBA00012528"/>
    </source>
</evidence>
<comment type="catalytic activity">
    <reaction evidence="2">
        <text>2 GTP = 3',3'-c-di-GMP + 2 diphosphate</text>
        <dbReference type="Rhea" id="RHEA:24898"/>
        <dbReference type="ChEBI" id="CHEBI:33019"/>
        <dbReference type="ChEBI" id="CHEBI:37565"/>
        <dbReference type="ChEBI" id="CHEBI:58805"/>
        <dbReference type="EC" id="2.7.7.65"/>
    </reaction>
</comment>
<dbReference type="PROSITE" id="PS50887">
    <property type="entry name" value="GGDEF"/>
    <property type="match status" value="1"/>
</dbReference>
<dbReference type="PROSITE" id="PS50110">
    <property type="entry name" value="RESPONSE_REGULATORY"/>
    <property type="match status" value="1"/>
</dbReference>
<reference evidence="6 7" key="1">
    <citation type="submission" date="2017-10" db="EMBL/GenBank/DDBJ databases">
        <title>Genomics of the genus Arcobacter.</title>
        <authorList>
            <person name="Perez-Cataluna A."/>
            <person name="Figueras M.J."/>
        </authorList>
    </citation>
    <scope>NUCLEOTIDE SEQUENCE [LARGE SCALE GENOMIC DNA]</scope>
    <source>
        <strain evidence="6 7">DSM 24636</strain>
    </source>
</reference>
<proteinExistence type="predicted"/>
<organism evidence="6 7">
    <name type="scientific">Halarcobacter anaerophilus</name>
    <dbReference type="NCBI Taxonomy" id="877500"/>
    <lineage>
        <taxon>Bacteria</taxon>
        <taxon>Pseudomonadati</taxon>
        <taxon>Campylobacterota</taxon>
        <taxon>Epsilonproteobacteria</taxon>
        <taxon>Campylobacterales</taxon>
        <taxon>Arcobacteraceae</taxon>
        <taxon>Halarcobacter</taxon>
    </lineage>
</organism>
<dbReference type="SUPFAM" id="SSF52172">
    <property type="entry name" value="CheY-like"/>
    <property type="match status" value="1"/>
</dbReference>
<dbReference type="InterPro" id="IPR029787">
    <property type="entry name" value="Nucleotide_cyclase"/>
</dbReference>
<dbReference type="CDD" id="cd00156">
    <property type="entry name" value="REC"/>
    <property type="match status" value="1"/>
</dbReference>
<dbReference type="EMBL" id="PDKO01000003">
    <property type="protein sequence ID" value="RXJ63515.1"/>
    <property type="molecule type" value="Genomic_DNA"/>
</dbReference>
<dbReference type="EC" id="2.7.7.65" evidence="1"/>
<dbReference type="PANTHER" id="PTHR45138:SF9">
    <property type="entry name" value="DIGUANYLATE CYCLASE DGCM-RELATED"/>
    <property type="match status" value="1"/>
</dbReference>
<dbReference type="Proteomes" id="UP000290191">
    <property type="component" value="Unassembled WGS sequence"/>
</dbReference>
<dbReference type="STRING" id="877500.GCA_000935065_00200"/>
<dbReference type="Pfam" id="PF00990">
    <property type="entry name" value="GGDEF"/>
    <property type="match status" value="1"/>
</dbReference>
<evidence type="ECO:0000256" key="2">
    <source>
        <dbReference type="ARBA" id="ARBA00034247"/>
    </source>
</evidence>
<evidence type="ECO:0000313" key="6">
    <source>
        <dbReference type="EMBL" id="RXJ63515.1"/>
    </source>
</evidence>
<dbReference type="InterPro" id="IPR001789">
    <property type="entry name" value="Sig_transdc_resp-reg_receiver"/>
</dbReference>
<dbReference type="RefSeq" id="WP_129081577.1">
    <property type="nucleotide sequence ID" value="NZ_CP041070.1"/>
</dbReference>
<dbReference type="SMART" id="SM00267">
    <property type="entry name" value="GGDEF"/>
    <property type="match status" value="1"/>
</dbReference>
<dbReference type="NCBIfam" id="TIGR00254">
    <property type="entry name" value="GGDEF"/>
    <property type="match status" value="1"/>
</dbReference>
<evidence type="ECO:0000256" key="3">
    <source>
        <dbReference type="PROSITE-ProRule" id="PRU00169"/>
    </source>
</evidence>
<keyword evidence="3" id="KW-0597">Phosphoprotein</keyword>
<dbReference type="Gene3D" id="3.40.50.2300">
    <property type="match status" value="1"/>
</dbReference>
<feature type="modified residue" description="4-aspartylphosphate" evidence="3">
    <location>
        <position position="71"/>
    </location>
</feature>
<dbReference type="InterPro" id="IPR011006">
    <property type="entry name" value="CheY-like_superfamily"/>
</dbReference>
<dbReference type="Pfam" id="PF00072">
    <property type="entry name" value="Response_reg"/>
    <property type="match status" value="1"/>
</dbReference>
<dbReference type="PANTHER" id="PTHR45138">
    <property type="entry name" value="REGULATORY COMPONENTS OF SENSORY TRANSDUCTION SYSTEM"/>
    <property type="match status" value="1"/>
</dbReference>
<protein>
    <recommendedName>
        <fullName evidence="1">diguanylate cyclase</fullName>
        <ecNumber evidence="1">2.7.7.65</ecNumber>
    </recommendedName>
</protein>
<dbReference type="AlphaFoldDB" id="A0A4Q0Y231"/>
<dbReference type="InterPro" id="IPR050469">
    <property type="entry name" value="Diguanylate_Cyclase"/>
</dbReference>
<evidence type="ECO:0000313" key="7">
    <source>
        <dbReference type="Proteomes" id="UP000290191"/>
    </source>
</evidence>
<dbReference type="Gene3D" id="3.30.70.270">
    <property type="match status" value="1"/>
</dbReference>
<evidence type="ECO:0000259" key="4">
    <source>
        <dbReference type="PROSITE" id="PS50110"/>
    </source>
</evidence>
<dbReference type="OrthoDB" id="5457582at2"/>
<feature type="domain" description="GGDEF" evidence="5">
    <location>
        <begin position="197"/>
        <end position="322"/>
    </location>
</feature>
<dbReference type="InterPro" id="IPR043128">
    <property type="entry name" value="Rev_trsase/Diguanyl_cyclase"/>
</dbReference>